<dbReference type="EMBL" id="BSNS01000024">
    <property type="protein sequence ID" value="GLQ57750.1"/>
    <property type="molecule type" value="Genomic_DNA"/>
</dbReference>
<dbReference type="SUPFAM" id="SSF51230">
    <property type="entry name" value="Single hybrid motif"/>
    <property type="match status" value="1"/>
</dbReference>
<comment type="catalytic activity">
    <reaction evidence="7 8">
        <text>N(6)-[(R)-dihydrolipoyl]-L-lysyl-[protein] + acetyl-CoA = N(6)-[(R)-S(8)-acetyldihydrolipoyl]-L-lysyl-[protein] + CoA</text>
        <dbReference type="Rhea" id="RHEA:17017"/>
        <dbReference type="Rhea" id="RHEA-COMP:10475"/>
        <dbReference type="Rhea" id="RHEA-COMP:10478"/>
        <dbReference type="ChEBI" id="CHEBI:57287"/>
        <dbReference type="ChEBI" id="CHEBI:57288"/>
        <dbReference type="ChEBI" id="CHEBI:83100"/>
        <dbReference type="ChEBI" id="CHEBI:83111"/>
        <dbReference type="EC" id="2.3.1.12"/>
    </reaction>
</comment>
<evidence type="ECO:0000256" key="3">
    <source>
        <dbReference type="ARBA" id="ARBA00022679"/>
    </source>
</evidence>
<dbReference type="InterPro" id="IPR011053">
    <property type="entry name" value="Single_hybrid_motif"/>
</dbReference>
<reference evidence="13" key="1">
    <citation type="journal article" date="2019" name="Int. J. Syst. Evol. Microbiol.">
        <title>The Global Catalogue of Microorganisms (GCM) 10K type strain sequencing project: providing services to taxonomists for standard genome sequencing and annotation.</title>
        <authorList>
            <consortium name="The Broad Institute Genomics Platform"/>
            <consortium name="The Broad Institute Genome Sequencing Center for Infectious Disease"/>
            <person name="Wu L."/>
            <person name="Ma J."/>
        </authorList>
    </citation>
    <scope>NUCLEOTIDE SEQUENCE [LARGE SCALE GENOMIC DNA]</scope>
    <source>
        <strain evidence="13">NBRC 112416</strain>
    </source>
</reference>
<dbReference type="Pfam" id="PF00364">
    <property type="entry name" value="Biotin_lipoyl"/>
    <property type="match status" value="1"/>
</dbReference>
<dbReference type="PROSITE" id="PS50968">
    <property type="entry name" value="BIOTINYL_LIPOYL"/>
    <property type="match status" value="1"/>
</dbReference>
<evidence type="ECO:0000259" key="10">
    <source>
        <dbReference type="PROSITE" id="PS50968"/>
    </source>
</evidence>
<dbReference type="Gene3D" id="2.40.50.100">
    <property type="match status" value="1"/>
</dbReference>
<comment type="similarity">
    <text evidence="1 8">Belongs to the 2-oxoacid dehydrogenase family.</text>
</comment>
<feature type="region of interest" description="Disordered" evidence="9">
    <location>
        <begin position="83"/>
        <end position="151"/>
    </location>
</feature>
<sequence>MPIDITMPALSPTMEEGKLAKWHVKEGDSVSSGDVIAEIETDKATMEVEAVDEGKIGKIMVAEGAEGVKVNAVIAVLLQEGESEADISARPEPAPAPAKEEPKADAGAVTRENAATEASPTPAAQVARKEPEVGATPANGSAPAPTTREGGRVFASPLAKRLAREAGIDIAAVAGSGPKGRVIKADVEKAKSGAAPAKAPAAAPAPAGAMPGGMTKQQVLALYEEGTYELVPNDGMRRVVAARLTESKQTVPHFYLTLDCKIDALMEAREQINASAPKSKDGKPEYKLSVNDFIMKAWAVALQRVPAANATWAGDSILYHKRSDVAVAVAVPGGLFTPVVKSCDTKTLREISEEVKDLASRARGKKLAPHEYQGGATAVSNLGMYGIKHFGAVINPPHGTILAVGAGEERVYAEKGQIKTGQFMTVTLSCDHRSVDGALGAEVLGVFKGLIENPVMMLA</sequence>
<dbReference type="Gene3D" id="4.10.320.10">
    <property type="entry name" value="E3-binding domain"/>
    <property type="match status" value="1"/>
</dbReference>
<dbReference type="InterPro" id="IPR006257">
    <property type="entry name" value="LAT1"/>
</dbReference>
<accession>A0ABQ5WCW4</accession>
<dbReference type="Pfam" id="PF00198">
    <property type="entry name" value="2-oxoacid_dh"/>
    <property type="match status" value="1"/>
</dbReference>
<evidence type="ECO:0000256" key="9">
    <source>
        <dbReference type="SAM" id="MobiDB-lite"/>
    </source>
</evidence>
<dbReference type="CDD" id="cd06849">
    <property type="entry name" value="lipoyl_domain"/>
    <property type="match status" value="1"/>
</dbReference>
<evidence type="ECO:0000313" key="12">
    <source>
        <dbReference type="EMBL" id="GLQ57750.1"/>
    </source>
</evidence>
<evidence type="ECO:0000313" key="13">
    <source>
        <dbReference type="Proteomes" id="UP001156691"/>
    </source>
</evidence>
<dbReference type="InterPro" id="IPR036625">
    <property type="entry name" value="E3-bd_dom_sf"/>
</dbReference>
<keyword evidence="5 8" id="KW-0012">Acyltransferase</keyword>
<dbReference type="Pfam" id="PF02817">
    <property type="entry name" value="E3_binding"/>
    <property type="match status" value="1"/>
</dbReference>
<dbReference type="PROSITE" id="PS00189">
    <property type="entry name" value="LIPOYL"/>
    <property type="match status" value="1"/>
</dbReference>
<evidence type="ECO:0000256" key="1">
    <source>
        <dbReference type="ARBA" id="ARBA00007317"/>
    </source>
</evidence>
<feature type="domain" description="Peripheral subunit-binding (PSBD)" evidence="11">
    <location>
        <begin position="154"/>
        <end position="191"/>
    </location>
</feature>
<dbReference type="NCBIfam" id="TIGR01349">
    <property type="entry name" value="PDHac_trf_mito"/>
    <property type="match status" value="1"/>
</dbReference>
<comment type="cofactor">
    <cofactor evidence="8">
        <name>(R)-lipoate</name>
        <dbReference type="ChEBI" id="CHEBI:83088"/>
    </cofactor>
    <text evidence="8">Binds 1 lipoyl cofactor covalently.</text>
</comment>
<evidence type="ECO:0000256" key="5">
    <source>
        <dbReference type="ARBA" id="ARBA00023315"/>
    </source>
</evidence>
<feature type="domain" description="Lipoyl-binding" evidence="10">
    <location>
        <begin position="2"/>
        <end position="78"/>
    </location>
</feature>
<evidence type="ECO:0000259" key="11">
    <source>
        <dbReference type="PROSITE" id="PS51826"/>
    </source>
</evidence>
<keyword evidence="13" id="KW-1185">Reference proteome</keyword>
<comment type="caution">
    <text evidence="12">The sequence shown here is derived from an EMBL/GenBank/DDBJ whole genome shotgun (WGS) entry which is preliminary data.</text>
</comment>
<dbReference type="PROSITE" id="PS51826">
    <property type="entry name" value="PSBD"/>
    <property type="match status" value="1"/>
</dbReference>
<evidence type="ECO:0000256" key="7">
    <source>
        <dbReference type="ARBA" id="ARBA00048370"/>
    </source>
</evidence>
<dbReference type="PANTHER" id="PTHR23151">
    <property type="entry name" value="DIHYDROLIPOAMIDE ACETYL/SUCCINYL-TRANSFERASE-RELATED"/>
    <property type="match status" value="1"/>
</dbReference>
<proteinExistence type="inferred from homology"/>
<dbReference type="SUPFAM" id="SSF52777">
    <property type="entry name" value="CoA-dependent acyltransferases"/>
    <property type="match status" value="1"/>
</dbReference>
<comment type="subunit">
    <text evidence="2">Forms a 24-polypeptide structural core with octahedral symmetry.</text>
</comment>
<protein>
    <recommendedName>
        <fullName evidence="8">Acetyltransferase component of pyruvate dehydrogenase complex</fullName>
        <ecNumber evidence="8">2.3.1.12</ecNumber>
    </recommendedName>
</protein>
<dbReference type="SUPFAM" id="SSF47005">
    <property type="entry name" value="Peripheral subunit-binding domain of 2-oxo acid dehydrogenase complex"/>
    <property type="match status" value="1"/>
</dbReference>
<dbReference type="RefSeq" id="WP_284343123.1">
    <property type="nucleotide sequence ID" value="NZ_BSNS01000024.1"/>
</dbReference>
<evidence type="ECO:0000256" key="2">
    <source>
        <dbReference type="ARBA" id="ARBA00011484"/>
    </source>
</evidence>
<gene>
    <name evidence="12" type="ORF">GCM10010862_50090</name>
</gene>
<dbReference type="InterPro" id="IPR023213">
    <property type="entry name" value="CAT-like_dom_sf"/>
</dbReference>
<dbReference type="EC" id="2.3.1.12" evidence="8"/>
<dbReference type="InterPro" id="IPR000089">
    <property type="entry name" value="Biotin_lipoyl"/>
</dbReference>
<dbReference type="PANTHER" id="PTHR23151:SF90">
    <property type="entry name" value="DIHYDROLIPOYLLYSINE-RESIDUE ACETYLTRANSFERASE COMPONENT OF PYRUVATE DEHYDROGENASE COMPLEX, MITOCHONDRIAL-RELATED"/>
    <property type="match status" value="1"/>
</dbReference>
<dbReference type="InterPro" id="IPR045257">
    <property type="entry name" value="E2/Pdx1"/>
</dbReference>
<dbReference type="Gene3D" id="3.30.559.10">
    <property type="entry name" value="Chloramphenicol acetyltransferase-like domain"/>
    <property type="match status" value="1"/>
</dbReference>
<evidence type="ECO:0000256" key="8">
    <source>
        <dbReference type="RuleBase" id="RU361137"/>
    </source>
</evidence>
<comment type="function">
    <text evidence="6">The pyruvate dehydrogenase complex catalyzes the overall conversion of pyruvate to acetyl-CoA and CO(2). It contains multiple copies of three enzymatic components: pyruvate dehydrogenase (E1), dihydrolipoamide acetyltransferase (E2) and lipoamide dehydrogenase (E3).</text>
</comment>
<name>A0ABQ5WCW4_9HYPH</name>
<dbReference type="InterPro" id="IPR001078">
    <property type="entry name" value="2-oxoacid_DH_actylTfrase"/>
</dbReference>
<evidence type="ECO:0000256" key="4">
    <source>
        <dbReference type="ARBA" id="ARBA00022823"/>
    </source>
</evidence>
<dbReference type="Proteomes" id="UP001156691">
    <property type="component" value="Unassembled WGS sequence"/>
</dbReference>
<keyword evidence="4 8" id="KW-0450">Lipoyl</keyword>
<dbReference type="InterPro" id="IPR003016">
    <property type="entry name" value="2-oxoA_DH_lipoyl-BS"/>
</dbReference>
<organism evidence="12 13">
    <name type="scientific">Devosia nitrariae</name>
    <dbReference type="NCBI Taxonomy" id="2071872"/>
    <lineage>
        <taxon>Bacteria</taxon>
        <taxon>Pseudomonadati</taxon>
        <taxon>Pseudomonadota</taxon>
        <taxon>Alphaproteobacteria</taxon>
        <taxon>Hyphomicrobiales</taxon>
        <taxon>Devosiaceae</taxon>
        <taxon>Devosia</taxon>
    </lineage>
</organism>
<dbReference type="InterPro" id="IPR004167">
    <property type="entry name" value="PSBD"/>
</dbReference>
<keyword evidence="12" id="KW-0670">Pyruvate</keyword>
<evidence type="ECO:0000256" key="6">
    <source>
        <dbReference type="ARBA" id="ARBA00025211"/>
    </source>
</evidence>
<keyword evidence="3 8" id="KW-0808">Transferase</keyword>